<evidence type="ECO:0000259" key="1">
    <source>
        <dbReference type="Pfam" id="PF15567"/>
    </source>
</evidence>
<sequence>MIGLAEARRRAEAHIATFHLDDVIIIDDAIVDTDDAWFFPYNSRAFALHGDISAALAGNVPVRVPKDGGVLSVGLPESSVELIPDRWSTRFELAVERLGQSARVQRKYLQRLRVGVDELALEFDDLFLPDRLSLTNDQEETARQIDRLLGEMNDAPDTGQWSLTGLSDPRWAVVRSIAQSLLLSLRAG</sequence>
<keyword evidence="4" id="KW-1185">Reference proteome</keyword>
<evidence type="ECO:0000313" key="3">
    <source>
        <dbReference type="EMBL" id="TEA05270.1"/>
    </source>
</evidence>
<dbReference type="OrthoDB" id="3542635at2"/>
<gene>
    <name evidence="3" type="ORF">CCUG60883_02575</name>
    <name evidence="2" type="ORF">CCUG60885_02316</name>
</gene>
<dbReference type="RefSeq" id="WP_134146253.1">
    <property type="nucleotide sequence ID" value="NZ_PECK01000003.1"/>
</dbReference>
<organism evidence="2 5">
    <name type="scientific">Mycobacteroides salmoniphilum</name>
    <dbReference type="NCBI Taxonomy" id="404941"/>
    <lineage>
        <taxon>Bacteria</taxon>
        <taxon>Bacillati</taxon>
        <taxon>Actinomycetota</taxon>
        <taxon>Actinomycetes</taxon>
        <taxon>Mycobacteriales</taxon>
        <taxon>Mycobacteriaceae</taxon>
        <taxon>Mycobacteroides</taxon>
    </lineage>
</organism>
<reference evidence="4 5" key="1">
    <citation type="journal article" date="2019" name="Sci. Rep.">
        <title>Extended insight into the Mycobacterium chelonae-abscessus complex through whole genome sequencing of Mycobacterium salmoniphilum outbreak and Mycobacterium salmoniphilum-like strains.</title>
        <authorList>
            <person name="Behra P.R.K."/>
            <person name="Das S."/>
            <person name="Pettersson B.M.F."/>
            <person name="Shirreff L."/>
            <person name="DuCote T."/>
            <person name="Jacobsson K.G."/>
            <person name="Ennis D.G."/>
            <person name="Kirsebom L.A."/>
        </authorList>
    </citation>
    <scope>NUCLEOTIDE SEQUENCE [LARGE SCALE GENOMIC DNA]</scope>
    <source>
        <strain evidence="3 4">CCUG 60883</strain>
        <strain evidence="2 5">CCUG 60885</strain>
    </source>
</reference>
<dbReference type="Proteomes" id="UP000295685">
    <property type="component" value="Unassembled WGS sequence"/>
</dbReference>
<dbReference type="EMBL" id="PECM01000008">
    <property type="protein sequence ID" value="TEA05270.1"/>
    <property type="molecule type" value="Genomic_DNA"/>
</dbReference>
<feature type="domain" description="Immunity protein 35" evidence="1">
    <location>
        <begin position="5"/>
        <end position="79"/>
    </location>
</feature>
<evidence type="ECO:0000313" key="4">
    <source>
        <dbReference type="Proteomes" id="UP000294844"/>
    </source>
</evidence>
<comment type="caution">
    <text evidence="2">The sequence shown here is derived from an EMBL/GenBank/DDBJ whole genome shotgun (WGS) entry which is preliminary data.</text>
</comment>
<dbReference type="Pfam" id="PF15567">
    <property type="entry name" value="Imm35"/>
    <property type="match status" value="1"/>
</dbReference>
<dbReference type="EMBL" id="PECK01000003">
    <property type="protein sequence ID" value="TDZ96173.1"/>
    <property type="molecule type" value="Genomic_DNA"/>
</dbReference>
<dbReference type="Proteomes" id="UP000294844">
    <property type="component" value="Unassembled WGS sequence"/>
</dbReference>
<evidence type="ECO:0000313" key="5">
    <source>
        <dbReference type="Proteomes" id="UP000295685"/>
    </source>
</evidence>
<protein>
    <recommendedName>
        <fullName evidence="1">Immunity protein 35 domain-containing protein</fullName>
    </recommendedName>
</protein>
<dbReference type="AlphaFoldDB" id="A0A4R8SGW3"/>
<dbReference type="InterPro" id="IPR029082">
    <property type="entry name" value="Imm35"/>
</dbReference>
<evidence type="ECO:0000313" key="2">
    <source>
        <dbReference type="EMBL" id="TDZ96173.1"/>
    </source>
</evidence>
<name>A0A4R8SGW3_9MYCO</name>
<accession>A0A4R8SGW3</accession>
<proteinExistence type="predicted"/>